<sequence length="58" mass="6687">MLQHSAELQQTKLAPQFREGKEISQCYRNRWPLQSPPLLKKACTTEGLHKKPIPFLLG</sequence>
<reference evidence="2" key="1">
    <citation type="journal article" date="2013" name="Nature">
        <title>Draft genome of the wheat A-genome progenitor Triticum urartu.</title>
        <authorList>
            <person name="Ling H.Q."/>
            <person name="Zhao S."/>
            <person name="Liu D."/>
            <person name="Wang J."/>
            <person name="Sun H."/>
            <person name="Zhang C."/>
            <person name="Fan H."/>
            <person name="Li D."/>
            <person name="Dong L."/>
            <person name="Tao Y."/>
            <person name="Gao C."/>
            <person name="Wu H."/>
            <person name="Li Y."/>
            <person name="Cui Y."/>
            <person name="Guo X."/>
            <person name="Zheng S."/>
            <person name="Wang B."/>
            <person name="Yu K."/>
            <person name="Liang Q."/>
            <person name="Yang W."/>
            <person name="Lou X."/>
            <person name="Chen J."/>
            <person name="Feng M."/>
            <person name="Jian J."/>
            <person name="Zhang X."/>
            <person name="Luo G."/>
            <person name="Jiang Y."/>
            <person name="Liu J."/>
            <person name="Wang Z."/>
            <person name="Sha Y."/>
            <person name="Zhang B."/>
            <person name="Wu H."/>
            <person name="Tang D."/>
            <person name="Shen Q."/>
            <person name="Xue P."/>
            <person name="Zou S."/>
            <person name="Wang X."/>
            <person name="Liu X."/>
            <person name="Wang F."/>
            <person name="Yang Y."/>
            <person name="An X."/>
            <person name="Dong Z."/>
            <person name="Zhang K."/>
            <person name="Zhang X."/>
            <person name="Luo M.C."/>
            <person name="Dvorak J."/>
            <person name="Tong Y."/>
            <person name="Wang J."/>
            <person name="Yang H."/>
            <person name="Li Z."/>
            <person name="Wang D."/>
            <person name="Zhang A."/>
            <person name="Wang J."/>
        </authorList>
    </citation>
    <scope>NUCLEOTIDE SEQUENCE</scope>
    <source>
        <strain evidence="2">cv. G1812</strain>
    </source>
</reference>
<proteinExistence type="predicted"/>
<keyword evidence="2" id="KW-1185">Reference proteome</keyword>
<accession>A0A8R7QRK6</accession>
<reference evidence="1" key="3">
    <citation type="submission" date="2022-06" db="UniProtKB">
        <authorList>
            <consortium name="EnsemblPlants"/>
        </authorList>
    </citation>
    <scope>IDENTIFICATION</scope>
</reference>
<name>A0A8R7QRK6_TRIUA</name>
<reference evidence="1" key="2">
    <citation type="submission" date="2018-03" db="EMBL/GenBank/DDBJ databases">
        <title>The Triticum urartu genome reveals the dynamic nature of wheat genome evolution.</title>
        <authorList>
            <person name="Ling H."/>
            <person name="Ma B."/>
            <person name="Shi X."/>
            <person name="Liu H."/>
            <person name="Dong L."/>
            <person name="Sun H."/>
            <person name="Cao Y."/>
            <person name="Gao Q."/>
            <person name="Zheng S."/>
            <person name="Li Y."/>
            <person name="Yu Y."/>
            <person name="Du H."/>
            <person name="Qi M."/>
            <person name="Li Y."/>
            <person name="Yu H."/>
            <person name="Cui Y."/>
            <person name="Wang N."/>
            <person name="Chen C."/>
            <person name="Wu H."/>
            <person name="Zhao Y."/>
            <person name="Zhang J."/>
            <person name="Li Y."/>
            <person name="Zhou W."/>
            <person name="Zhang B."/>
            <person name="Hu W."/>
            <person name="Eijk M."/>
            <person name="Tang J."/>
            <person name="Witsenboer H."/>
            <person name="Zhao S."/>
            <person name="Li Z."/>
            <person name="Zhang A."/>
            <person name="Wang D."/>
            <person name="Liang C."/>
        </authorList>
    </citation>
    <scope>NUCLEOTIDE SEQUENCE [LARGE SCALE GENOMIC DNA]</scope>
    <source>
        <strain evidence="1">cv. G1812</strain>
    </source>
</reference>
<protein>
    <submittedName>
        <fullName evidence="1">Uncharacterized protein</fullName>
    </submittedName>
</protein>
<dbReference type="EnsemblPlants" id="TuG1812G0600003624.01.T01">
    <property type="protein sequence ID" value="TuG1812G0600003624.01.T01.cds295992"/>
    <property type="gene ID" value="TuG1812G0600003624.01"/>
</dbReference>
<dbReference type="Proteomes" id="UP000015106">
    <property type="component" value="Chromosome 6"/>
</dbReference>
<evidence type="ECO:0000313" key="1">
    <source>
        <dbReference type="EnsemblPlants" id="TuG1812G0600003624.01.T01.cds295992"/>
    </source>
</evidence>
<dbReference type="Gramene" id="TuG1812G0600003624.01.T01">
    <property type="protein sequence ID" value="TuG1812G0600003624.01.T01.cds295992"/>
    <property type="gene ID" value="TuG1812G0600003624.01"/>
</dbReference>
<organism evidence="1 2">
    <name type="scientific">Triticum urartu</name>
    <name type="common">Red wild einkorn</name>
    <name type="synonym">Crithodium urartu</name>
    <dbReference type="NCBI Taxonomy" id="4572"/>
    <lineage>
        <taxon>Eukaryota</taxon>
        <taxon>Viridiplantae</taxon>
        <taxon>Streptophyta</taxon>
        <taxon>Embryophyta</taxon>
        <taxon>Tracheophyta</taxon>
        <taxon>Spermatophyta</taxon>
        <taxon>Magnoliopsida</taxon>
        <taxon>Liliopsida</taxon>
        <taxon>Poales</taxon>
        <taxon>Poaceae</taxon>
        <taxon>BOP clade</taxon>
        <taxon>Pooideae</taxon>
        <taxon>Triticodae</taxon>
        <taxon>Triticeae</taxon>
        <taxon>Triticinae</taxon>
        <taxon>Triticum</taxon>
    </lineage>
</organism>
<dbReference type="AlphaFoldDB" id="A0A8R7QRK6"/>
<evidence type="ECO:0000313" key="2">
    <source>
        <dbReference type="Proteomes" id="UP000015106"/>
    </source>
</evidence>